<evidence type="ECO:0000313" key="2">
    <source>
        <dbReference type="Proteomes" id="UP000011682"/>
    </source>
</evidence>
<comment type="caution">
    <text evidence="1">The sequence shown here is derived from an EMBL/GenBank/DDBJ whole genome shotgun (WGS) entry which is preliminary data.</text>
</comment>
<reference evidence="1" key="1">
    <citation type="submission" date="2013-05" db="EMBL/GenBank/DDBJ databases">
        <title>Genome assembly of Cystobacter fuscus DSM 2262.</title>
        <authorList>
            <person name="Sharma G."/>
            <person name="Khatri I."/>
            <person name="Kaur C."/>
            <person name="Mayilraj S."/>
            <person name="Subramanian S."/>
        </authorList>
    </citation>
    <scope>NUCLEOTIDE SEQUENCE [LARGE SCALE GENOMIC DNA]</scope>
    <source>
        <strain evidence="1">DSM 2262</strain>
    </source>
</reference>
<evidence type="ECO:0000313" key="1">
    <source>
        <dbReference type="EMBL" id="EPX60812.1"/>
    </source>
</evidence>
<dbReference type="EMBL" id="ANAH02000011">
    <property type="protein sequence ID" value="EPX60812.1"/>
    <property type="molecule type" value="Genomic_DNA"/>
</dbReference>
<accession>S9PEL8</accession>
<dbReference type="Proteomes" id="UP000011682">
    <property type="component" value="Unassembled WGS sequence"/>
</dbReference>
<name>S9PEL8_CYSF2</name>
<protein>
    <submittedName>
        <fullName evidence="1">Uncharacterized protein</fullName>
    </submittedName>
</protein>
<dbReference type="AlphaFoldDB" id="S9PEL8"/>
<keyword evidence="2" id="KW-1185">Reference proteome</keyword>
<gene>
    <name evidence="1" type="ORF">D187_001461</name>
</gene>
<sequence length="48" mass="5365">MACPSVRVHSKRIRRRGGLLRVRAGAEGPLKPEQKQDLPGRVSIVIEF</sequence>
<proteinExistence type="predicted"/>
<organism evidence="1 2">
    <name type="scientific">Cystobacter fuscus (strain ATCC 25194 / DSM 2262 / NBRC 100088 / M29)</name>
    <dbReference type="NCBI Taxonomy" id="1242864"/>
    <lineage>
        <taxon>Bacteria</taxon>
        <taxon>Pseudomonadati</taxon>
        <taxon>Myxococcota</taxon>
        <taxon>Myxococcia</taxon>
        <taxon>Myxococcales</taxon>
        <taxon>Cystobacterineae</taxon>
        <taxon>Archangiaceae</taxon>
        <taxon>Cystobacter</taxon>
    </lineage>
</organism>